<dbReference type="Proteomes" id="UP000030745">
    <property type="component" value="Unassembled WGS sequence"/>
</dbReference>
<organism evidence="1 2">
    <name type="scientific">Saprolegnia parasitica (strain CBS 223.65)</name>
    <dbReference type="NCBI Taxonomy" id="695850"/>
    <lineage>
        <taxon>Eukaryota</taxon>
        <taxon>Sar</taxon>
        <taxon>Stramenopiles</taxon>
        <taxon>Oomycota</taxon>
        <taxon>Saprolegniomycetes</taxon>
        <taxon>Saprolegniales</taxon>
        <taxon>Saprolegniaceae</taxon>
        <taxon>Saprolegnia</taxon>
    </lineage>
</organism>
<accession>A0A067CX06</accession>
<dbReference type="KEGG" id="spar:SPRG_19595"/>
<sequence length="112" mass="12604">ASFRSCGLALATRSLHPPTGVSCELGYLSDSRFFHKQSSTEWARQICMFSRALGVVLLVVARVAHKDTYTFLSLFLWSVRLSLNLDQERMHTQSSCCWMGCFIQHNAKATSV</sequence>
<name>A0A067CX06_SAPPC</name>
<evidence type="ECO:0000313" key="1">
    <source>
        <dbReference type="EMBL" id="KDO31071.1"/>
    </source>
</evidence>
<dbReference type="VEuPathDB" id="FungiDB:SPRG_19595"/>
<evidence type="ECO:0000313" key="2">
    <source>
        <dbReference type="Proteomes" id="UP000030745"/>
    </source>
</evidence>
<keyword evidence="2" id="KW-1185">Reference proteome</keyword>
<dbReference type="GeneID" id="24140926"/>
<protein>
    <submittedName>
        <fullName evidence="1">Uncharacterized protein</fullName>
    </submittedName>
</protein>
<reference evidence="1 2" key="1">
    <citation type="journal article" date="2013" name="PLoS Genet.">
        <title>Distinctive expansion of potential virulence genes in the genome of the oomycete fish pathogen Saprolegnia parasitica.</title>
        <authorList>
            <person name="Jiang R.H."/>
            <person name="de Bruijn I."/>
            <person name="Haas B.J."/>
            <person name="Belmonte R."/>
            <person name="Lobach L."/>
            <person name="Christie J."/>
            <person name="van den Ackerveken G."/>
            <person name="Bottin A."/>
            <person name="Bulone V."/>
            <person name="Diaz-Moreno S.M."/>
            <person name="Dumas B."/>
            <person name="Fan L."/>
            <person name="Gaulin E."/>
            <person name="Govers F."/>
            <person name="Grenville-Briggs L.J."/>
            <person name="Horner N.R."/>
            <person name="Levin J.Z."/>
            <person name="Mammella M."/>
            <person name="Meijer H.J."/>
            <person name="Morris P."/>
            <person name="Nusbaum C."/>
            <person name="Oome S."/>
            <person name="Phillips A.J."/>
            <person name="van Rooyen D."/>
            <person name="Rzeszutek E."/>
            <person name="Saraiva M."/>
            <person name="Secombes C.J."/>
            <person name="Seidl M.F."/>
            <person name="Snel B."/>
            <person name="Stassen J.H."/>
            <person name="Sykes S."/>
            <person name="Tripathy S."/>
            <person name="van den Berg H."/>
            <person name="Vega-Arreguin J.C."/>
            <person name="Wawra S."/>
            <person name="Young S.K."/>
            <person name="Zeng Q."/>
            <person name="Dieguez-Uribeondo J."/>
            <person name="Russ C."/>
            <person name="Tyler B.M."/>
            <person name="van West P."/>
        </authorList>
    </citation>
    <scope>NUCLEOTIDE SEQUENCE [LARGE SCALE GENOMIC DNA]</scope>
    <source>
        <strain evidence="1 2">CBS 223.65</strain>
    </source>
</reference>
<gene>
    <name evidence="1" type="ORF">SPRG_19595</name>
</gene>
<dbReference type="EMBL" id="KK583199">
    <property type="protein sequence ID" value="KDO31071.1"/>
    <property type="molecule type" value="Genomic_DNA"/>
</dbReference>
<feature type="non-terminal residue" evidence="1">
    <location>
        <position position="1"/>
    </location>
</feature>
<dbReference type="AlphaFoldDB" id="A0A067CX06"/>
<dbReference type="RefSeq" id="XP_012198327.1">
    <property type="nucleotide sequence ID" value="XM_012342937.1"/>
</dbReference>
<proteinExistence type="predicted"/>